<evidence type="ECO:0000256" key="1">
    <source>
        <dbReference type="ARBA" id="ARBA00010641"/>
    </source>
</evidence>
<accession>A0A4Q1B0H3</accession>
<evidence type="ECO:0000259" key="7">
    <source>
        <dbReference type="Pfam" id="PF08281"/>
    </source>
</evidence>
<dbReference type="InterPro" id="IPR014284">
    <property type="entry name" value="RNA_pol_sigma-70_dom"/>
</dbReference>
<dbReference type="InterPro" id="IPR013325">
    <property type="entry name" value="RNA_pol_sigma_r2"/>
</dbReference>
<feature type="domain" description="RNA polymerase sigma-70 region 2" evidence="6">
    <location>
        <begin position="3"/>
        <end position="65"/>
    </location>
</feature>
<dbReference type="InterPro" id="IPR013324">
    <property type="entry name" value="RNA_pol_sigma_r3/r4-like"/>
</dbReference>
<evidence type="ECO:0000313" key="8">
    <source>
        <dbReference type="EMBL" id="RXK14512.1"/>
    </source>
</evidence>
<evidence type="ECO:0000256" key="4">
    <source>
        <dbReference type="ARBA" id="ARBA00023125"/>
    </source>
</evidence>
<dbReference type="CDD" id="cd06171">
    <property type="entry name" value="Sigma70_r4"/>
    <property type="match status" value="1"/>
</dbReference>
<name>A0A4Q1B0H3_9BACT</name>
<dbReference type="InterPro" id="IPR039425">
    <property type="entry name" value="RNA_pol_sigma-70-like"/>
</dbReference>
<dbReference type="OrthoDB" id="5365776at2"/>
<comment type="caution">
    <text evidence="8">The sequence shown here is derived from an EMBL/GenBank/DDBJ whole genome shotgun (WGS) entry which is preliminary data.</text>
</comment>
<evidence type="ECO:0000259" key="6">
    <source>
        <dbReference type="Pfam" id="PF04542"/>
    </source>
</evidence>
<dbReference type="Gene3D" id="1.10.10.10">
    <property type="entry name" value="Winged helix-like DNA-binding domain superfamily/Winged helix DNA-binding domain"/>
    <property type="match status" value="1"/>
</dbReference>
<dbReference type="PANTHER" id="PTHR43133">
    <property type="entry name" value="RNA POLYMERASE ECF-TYPE SIGMA FACTO"/>
    <property type="match status" value="1"/>
</dbReference>
<organism evidence="8 9">
    <name type="scientific">Halarcobacter mediterraneus</name>
    <dbReference type="NCBI Taxonomy" id="2023153"/>
    <lineage>
        <taxon>Bacteria</taxon>
        <taxon>Pseudomonadati</taxon>
        <taxon>Campylobacterota</taxon>
        <taxon>Epsilonproteobacteria</taxon>
        <taxon>Campylobacterales</taxon>
        <taxon>Arcobacteraceae</taxon>
        <taxon>Halarcobacter</taxon>
    </lineage>
</organism>
<evidence type="ECO:0000256" key="5">
    <source>
        <dbReference type="ARBA" id="ARBA00023163"/>
    </source>
</evidence>
<reference evidence="8 9" key="1">
    <citation type="submission" date="2017-09" db="EMBL/GenBank/DDBJ databases">
        <title>Genomics of the genus Arcobacter.</title>
        <authorList>
            <person name="Perez-Cataluna A."/>
            <person name="Figueras M.J."/>
            <person name="Salas-Masso N."/>
        </authorList>
    </citation>
    <scope>NUCLEOTIDE SEQUENCE [LARGE SCALE GENOMIC DNA]</scope>
    <source>
        <strain evidence="8 9">F156-34</strain>
    </source>
</reference>
<dbReference type="Gene3D" id="1.10.1740.10">
    <property type="match status" value="1"/>
</dbReference>
<proteinExistence type="inferred from homology"/>
<dbReference type="NCBIfam" id="TIGR02937">
    <property type="entry name" value="sigma70-ECF"/>
    <property type="match status" value="1"/>
</dbReference>
<dbReference type="EMBL" id="NXIE01000001">
    <property type="protein sequence ID" value="RXK14512.1"/>
    <property type="molecule type" value="Genomic_DNA"/>
</dbReference>
<dbReference type="InterPro" id="IPR007627">
    <property type="entry name" value="RNA_pol_sigma70_r2"/>
</dbReference>
<dbReference type="SUPFAM" id="SSF88659">
    <property type="entry name" value="Sigma3 and sigma4 domains of RNA polymerase sigma factors"/>
    <property type="match status" value="1"/>
</dbReference>
<dbReference type="GO" id="GO:0003677">
    <property type="term" value="F:DNA binding"/>
    <property type="evidence" value="ECO:0007669"/>
    <property type="project" value="UniProtKB-KW"/>
</dbReference>
<comment type="similarity">
    <text evidence="1">Belongs to the sigma-70 factor family. ECF subfamily.</text>
</comment>
<keyword evidence="5" id="KW-0804">Transcription</keyword>
<keyword evidence="9" id="KW-1185">Reference proteome</keyword>
<dbReference type="InterPro" id="IPR036388">
    <property type="entry name" value="WH-like_DNA-bd_sf"/>
</dbReference>
<protein>
    <submittedName>
        <fullName evidence="8">RNA polymerase subunit sigma</fullName>
    </submittedName>
</protein>
<feature type="domain" description="RNA polymerase sigma factor 70 region 4 type 2" evidence="7">
    <location>
        <begin position="97"/>
        <end position="147"/>
    </location>
</feature>
<keyword evidence="4" id="KW-0238">DNA-binding</keyword>
<evidence type="ECO:0000256" key="3">
    <source>
        <dbReference type="ARBA" id="ARBA00023082"/>
    </source>
</evidence>
<dbReference type="InterPro" id="IPR013249">
    <property type="entry name" value="RNA_pol_sigma70_r4_t2"/>
</dbReference>
<dbReference type="Proteomes" id="UP000289718">
    <property type="component" value="Unassembled WGS sequence"/>
</dbReference>
<dbReference type="Pfam" id="PF04542">
    <property type="entry name" value="Sigma70_r2"/>
    <property type="match status" value="1"/>
</dbReference>
<dbReference type="PANTHER" id="PTHR43133:SF8">
    <property type="entry name" value="RNA POLYMERASE SIGMA FACTOR HI_1459-RELATED"/>
    <property type="match status" value="1"/>
</dbReference>
<dbReference type="Pfam" id="PF08281">
    <property type="entry name" value="Sigma70_r4_2"/>
    <property type="match status" value="1"/>
</dbReference>
<dbReference type="GO" id="GO:0006352">
    <property type="term" value="P:DNA-templated transcription initiation"/>
    <property type="evidence" value="ECO:0007669"/>
    <property type="project" value="InterPro"/>
</dbReference>
<dbReference type="GO" id="GO:0016987">
    <property type="term" value="F:sigma factor activity"/>
    <property type="evidence" value="ECO:0007669"/>
    <property type="project" value="UniProtKB-KW"/>
</dbReference>
<evidence type="ECO:0000256" key="2">
    <source>
        <dbReference type="ARBA" id="ARBA00023015"/>
    </source>
</evidence>
<evidence type="ECO:0000313" key="9">
    <source>
        <dbReference type="Proteomes" id="UP000289718"/>
    </source>
</evidence>
<dbReference type="AlphaFoldDB" id="A0A4Q1B0H3"/>
<sequence>MIEHYDEIFYYIQRLTGDKILAKDLTQETYTKVLEISKKEDITIKKAYLYKVAQNLVIDKVRKDKTLPQTSYEEDQHSIPDKEKPEEIVSDELRQKKLKECIKKLSTKNKKAFMLYYYKNYTRKDIAKIMGISTNAVEKNISRAILKIKEQMGNDY</sequence>
<dbReference type="SUPFAM" id="SSF88946">
    <property type="entry name" value="Sigma2 domain of RNA polymerase sigma factors"/>
    <property type="match status" value="1"/>
</dbReference>
<keyword evidence="2" id="KW-0805">Transcription regulation</keyword>
<dbReference type="RefSeq" id="WP_129060652.1">
    <property type="nucleotide sequence ID" value="NZ_NXIE01000001.1"/>
</dbReference>
<gene>
    <name evidence="8" type="ORF">CP965_03415</name>
</gene>
<keyword evidence="3" id="KW-0731">Sigma factor</keyword>